<evidence type="ECO:0008006" key="3">
    <source>
        <dbReference type="Google" id="ProtNLM"/>
    </source>
</evidence>
<dbReference type="Proteomes" id="UP001156389">
    <property type="component" value="Unassembled WGS sequence"/>
</dbReference>
<reference evidence="1 2" key="1">
    <citation type="submission" date="2021-10" db="EMBL/GenBank/DDBJ databases">
        <title>Streptomyces gossypii sp. nov., isolated from soil collected from cotton field.</title>
        <authorList>
            <person name="Ge X."/>
            <person name="Chen X."/>
            <person name="Liu W."/>
        </authorList>
    </citation>
    <scope>NUCLEOTIDE SEQUENCE [LARGE SCALE GENOMIC DNA]</scope>
    <source>
        <strain evidence="1 2">N2-109</strain>
    </source>
</reference>
<keyword evidence="2" id="KW-1185">Reference proteome</keyword>
<accession>A0ABT2K242</accession>
<name>A0ABT2K242_9ACTN</name>
<organism evidence="1 2">
    <name type="scientific">Streptomyces gossypii</name>
    <dbReference type="NCBI Taxonomy" id="2883101"/>
    <lineage>
        <taxon>Bacteria</taxon>
        <taxon>Bacillati</taxon>
        <taxon>Actinomycetota</taxon>
        <taxon>Actinomycetes</taxon>
        <taxon>Kitasatosporales</taxon>
        <taxon>Streptomycetaceae</taxon>
        <taxon>Streptomyces</taxon>
    </lineage>
</organism>
<dbReference type="RefSeq" id="WP_260221557.1">
    <property type="nucleotide sequence ID" value="NZ_JAJAGO010000019.1"/>
</dbReference>
<evidence type="ECO:0000313" key="2">
    <source>
        <dbReference type="Proteomes" id="UP001156389"/>
    </source>
</evidence>
<proteinExistence type="predicted"/>
<gene>
    <name evidence="1" type="ORF">LHJ74_30760</name>
</gene>
<evidence type="ECO:0000313" key="1">
    <source>
        <dbReference type="EMBL" id="MCT2594238.1"/>
    </source>
</evidence>
<comment type="caution">
    <text evidence="1">The sequence shown here is derived from an EMBL/GenBank/DDBJ whole genome shotgun (WGS) entry which is preliminary data.</text>
</comment>
<protein>
    <recommendedName>
        <fullName evidence="3">PD-(D/E)XK endonuclease-like domain-containing protein</fullName>
    </recommendedName>
</protein>
<dbReference type="EMBL" id="JAJAGO010000019">
    <property type="protein sequence ID" value="MCT2594238.1"/>
    <property type="molecule type" value="Genomic_DNA"/>
</dbReference>
<sequence>MAITVRTQHIGSSRYYVARETGKTAVTVPGVTSVLDVIPKNYLRDWYAKMAAELAVDSVDFVARMSSSSRKGAVDYLKAAAPRHSGRRSDIGSAAHILFEQIIRGDARVSVAAAVKGTKYAHLADDSEALAETECIVDGFEDFLQDVQPELVSAEDIAWSDTYSYGGSFDAQLRIKVNPDTRELDPQGTPMTLMCDWKTGKAVYPDVSLQLAAYAHADRVISADGTSYPMPELNGAAVMHATELKWEFRSVRADDRVFAFFLTCLDFFAELRLWEGEGYGRNRIPGLKDEVLGKALAKSSRRVTGTERRA</sequence>